<sequence>MAYRLALAALVALRLAGASAQACSPGSYRCSAASGQGAGFLQCDVGGSEVQKTCGPGTVCYTTGSTILCNYPPANASPPASSGSPVVGGQCSVGAPADEYVCPGPSGEYDFFLRCLSGTYVYFACAPGTVCVKNDGQAMFCGMRGYNYGAGSAAPVAPSPSRSLAASSSGEASLSASDTTSSHGWDDATTGTASSTGRSGLWGSSDTEPPGYSTSAEASSSASADASSSAGSQSTSHSSPRPLFSGLFDNIPPLFPTSTEEGMSGMSSSTGSQSAASSSGGSFWDVTSPEASSESSKSGELYSTSSAEDTMMSTGSSTVEPATSAAASSTSAPSAAATSPTATSATATAAAAPHPSNGLTGPLISGGLQMLLQNGASLPFTLPNIDLPAIDLATVHLPDMTFDGIALTAIPLPSITIPPMNPASLTSFPYIQEIMSRAGVTFDDLAKLPLPDLSHLDLSGLGHIDIGSVMSLMNVNRVPVLPSSVAVQDLAETLPAAAAAAAPHTTTLGTDAIEGLLGLSIMPFSKTA</sequence>
<evidence type="ECO:0000313" key="1">
    <source>
        <dbReference type="EMBL" id="KAJ2795716.1"/>
    </source>
</evidence>
<dbReference type="EMBL" id="JANBUN010002082">
    <property type="protein sequence ID" value="KAJ2795716.1"/>
    <property type="molecule type" value="Genomic_DNA"/>
</dbReference>
<accession>A0ACC1KVY1</accession>
<organism evidence="1 2">
    <name type="scientific">Coemansia helicoidea</name>
    <dbReference type="NCBI Taxonomy" id="1286919"/>
    <lineage>
        <taxon>Eukaryota</taxon>
        <taxon>Fungi</taxon>
        <taxon>Fungi incertae sedis</taxon>
        <taxon>Zoopagomycota</taxon>
        <taxon>Kickxellomycotina</taxon>
        <taxon>Kickxellomycetes</taxon>
        <taxon>Kickxellales</taxon>
        <taxon>Kickxellaceae</taxon>
        <taxon>Coemansia</taxon>
    </lineage>
</organism>
<keyword evidence="2" id="KW-1185">Reference proteome</keyword>
<protein>
    <submittedName>
        <fullName evidence="1">Uncharacterized protein</fullName>
    </submittedName>
</protein>
<comment type="caution">
    <text evidence="1">The sequence shown here is derived from an EMBL/GenBank/DDBJ whole genome shotgun (WGS) entry which is preliminary data.</text>
</comment>
<name>A0ACC1KVY1_9FUNG</name>
<evidence type="ECO:0000313" key="2">
    <source>
        <dbReference type="Proteomes" id="UP001140087"/>
    </source>
</evidence>
<dbReference type="Proteomes" id="UP001140087">
    <property type="component" value="Unassembled WGS sequence"/>
</dbReference>
<reference evidence="1" key="1">
    <citation type="submission" date="2022-07" db="EMBL/GenBank/DDBJ databases">
        <title>Phylogenomic reconstructions and comparative analyses of Kickxellomycotina fungi.</title>
        <authorList>
            <person name="Reynolds N.K."/>
            <person name="Stajich J.E."/>
            <person name="Barry K."/>
            <person name="Grigoriev I.V."/>
            <person name="Crous P."/>
            <person name="Smith M.E."/>
        </authorList>
    </citation>
    <scope>NUCLEOTIDE SEQUENCE</scope>
    <source>
        <strain evidence="1">BCRC 34780</strain>
    </source>
</reference>
<gene>
    <name evidence="1" type="ORF">H4R21_004999</name>
</gene>
<proteinExistence type="predicted"/>